<reference evidence="2" key="2">
    <citation type="submission" date="2015-01" db="EMBL/GenBank/DDBJ databases">
        <title>Evolutionary Origins and Diversification of the Mycorrhizal Mutualists.</title>
        <authorList>
            <consortium name="DOE Joint Genome Institute"/>
            <consortium name="Mycorrhizal Genomics Consortium"/>
            <person name="Kohler A."/>
            <person name="Kuo A."/>
            <person name="Nagy L.G."/>
            <person name="Floudas D."/>
            <person name="Copeland A."/>
            <person name="Barry K.W."/>
            <person name="Cichocki N."/>
            <person name="Veneault-Fourrey C."/>
            <person name="LaButti K."/>
            <person name="Lindquist E.A."/>
            <person name="Lipzen A."/>
            <person name="Lundell T."/>
            <person name="Morin E."/>
            <person name="Murat C."/>
            <person name="Riley R."/>
            <person name="Ohm R."/>
            <person name="Sun H."/>
            <person name="Tunlid A."/>
            <person name="Henrissat B."/>
            <person name="Grigoriev I.V."/>
            <person name="Hibbett D.S."/>
            <person name="Martin F."/>
        </authorList>
    </citation>
    <scope>NUCLEOTIDE SEQUENCE [LARGE SCALE GENOMIC DNA]</scope>
    <source>
        <strain evidence="2">Marx 270</strain>
    </source>
</reference>
<dbReference type="Proteomes" id="UP000054217">
    <property type="component" value="Unassembled WGS sequence"/>
</dbReference>
<proteinExistence type="predicted"/>
<dbReference type="EMBL" id="KN831993">
    <property type="protein sequence ID" value="KIO00787.1"/>
    <property type="molecule type" value="Genomic_DNA"/>
</dbReference>
<protein>
    <submittedName>
        <fullName evidence="1">Uncharacterized protein</fullName>
    </submittedName>
</protein>
<dbReference type="OrthoDB" id="3253362at2759"/>
<gene>
    <name evidence="1" type="ORF">M404DRAFT_1003495</name>
</gene>
<dbReference type="HOGENOM" id="CLU_111684_1_0_1"/>
<evidence type="ECO:0000313" key="2">
    <source>
        <dbReference type="Proteomes" id="UP000054217"/>
    </source>
</evidence>
<dbReference type="STRING" id="870435.A0A0C3JTH1"/>
<dbReference type="AlphaFoldDB" id="A0A0C3JTH1"/>
<sequence>MNKLAAARVVLVALEKQEQKLLEQLCSVRVAARAQRAKVEKLIKRLPTLPIKRFPNELLLRVFELVVHPADFPRPPTVQLDYKKCLAVVSRPWRTLVLDLPTLWFTIEVKPARGDE</sequence>
<evidence type="ECO:0000313" key="1">
    <source>
        <dbReference type="EMBL" id="KIO00787.1"/>
    </source>
</evidence>
<keyword evidence="2" id="KW-1185">Reference proteome</keyword>
<accession>A0A0C3JTH1</accession>
<organism evidence="1 2">
    <name type="scientific">Pisolithus tinctorius Marx 270</name>
    <dbReference type="NCBI Taxonomy" id="870435"/>
    <lineage>
        <taxon>Eukaryota</taxon>
        <taxon>Fungi</taxon>
        <taxon>Dikarya</taxon>
        <taxon>Basidiomycota</taxon>
        <taxon>Agaricomycotina</taxon>
        <taxon>Agaricomycetes</taxon>
        <taxon>Agaricomycetidae</taxon>
        <taxon>Boletales</taxon>
        <taxon>Sclerodermatineae</taxon>
        <taxon>Pisolithaceae</taxon>
        <taxon>Pisolithus</taxon>
    </lineage>
</organism>
<dbReference type="InParanoid" id="A0A0C3JTH1"/>
<name>A0A0C3JTH1_PISTI</name>
<reference evidence="1 2" key="1">
    <citation type="submission" date="2014-04" db="EMBL/GenBank/DDBJ databases">
        <authorList>
            <consortium name="DOE Joint Genome Institute"/>
            <person name="Kuo A."/>
            <person name="Kohler A."/>
            <person name="Costa M.D."/>
            <person name="Nagy L.G."/>
            <person name="Floudas D."/>
            <person name="Copeland A."/>
            <person name="Barry K.W."/>
            <person name="Cichocki N."/>
            <person name="Veneault-Fourrey C."/>
            <person name="LaButti K."/>
            <person name="Lindquist E.A."/>
            <person name="Lipzen A."/>
            <person name="Lundell T."/>
            <person name="Morin E."/>
            <person name="Murat C."/>
            <person name="Sun H."/>
            <person name="Tunlid A."/>
            <person name="Henrissat B."/>
            <person name="Grigoriev I.V."/>
            <person name="Hibbett D.S."/>
            <person name="Martin F."/>
            <person name="Nordberg H.P."/>
            <person name="Cantor M.N."/>
            <person name="Hua S.X."/>
        </authorList>
    </citation>
    <scope>NUCLEOTIDE SEQUENCE [LARGE SCALE GENOMIC DNA]</scope>
    <source>
        <strain evidence="1 2">Marx 270</strain>
    </source>
</reference>